<keyword evidence="3" id="KW-0540">Nuclease</keyword>
<keyword evidence="6" id="KW-0227">DNA damage</keyword>
<gene>
    <name evidence="12" type="ordered locus">BATR1942_09725</name>
</gene>
<evidence type="ECO:0000256" key="8">
    <source>
        <dbReference type="ARBA" id="ARBA00022842"/>
    </source>
</evidence>
<keyword evidence="11" id="KW-0234">DNA repair</keyword>
<evidence type="ECO:0000256" key="2">
    <source>
        <dbReference type="ARBA" id="ARBA00022490"/>
    </source>
</evidence>
<dbReference type="InterPro" id="IPR012337">
    <property type="entry name" value="RNaseH-like_sf"/>
</dbReference>
<evidence type="ECO:0000256" key="4">
    <source>
        <dbReference type="ARBA" id="ARBA00022723"/>
    </source>
</evidence>
<comment type="similarity">
    <text evidence="1">Belongs to the RuvC family.</text>
</comment>
<keyword evidence="4" id="KW-0479">Metal-binding</keyword>
<dbReference type="InterPro" id="IPR002176">
    <property type="entry name" value="X-over_junc_endoDNase_RuvC"/>
</dbReference>
<evidence type="ECO:0000313" key="12">
    <source>
        <dbReference type="EMBL" id="ADP32878.1"/>
    </source>
</evidence>
<sequence length="167" mass="18640">MIIIAFDLSLSNTGYAVGEVKGRSLKLIEVGSIGTKRFAKRSTGFRLNYIAKEIRGLYKKYEIDKVVKERSFSNARIVATQQIYKVNGVFELMTHIANHDDFSEITPPSIKKQLTGNGKATKNEVADAVLKQFRDIMGNTTVKFKNNDESDAVAVLIAYCKQEGLID</sequence>
<keyword evidence="2" id="KW-0963">Cytoplasm</keyword>
<keyword evidence="7" id="KW-0378">Hydrolase</keyword>
<evidence type="ECO:0000313" key="13">
    <source>
        <dbReference type="Proteomes" id="UP000006867"/>
    </source>
</evidence>
<proteinExistence type="inferred from homology"/>
<organism evidence="12 13">
    <name type="scientific">Bacillus atrophaeus (strain 1942)</name>
    <dbReference type="NCBI Taxonomy" id="720555"/>
    <lineage>
        <taxon>Bacteria</taxon>
        <taxon>Bacillati</taxon>
        <taxon>Bacillota</taxon>
        <taxon>Bacilli</taxon>
        <taxon>Bacillales</taxon>
        <taxon>Bacillaceae</taxon>
        <taxon>Bacillus</taxon>
    </lineage>
</organism>
<keyword evidence="13" id="KW-1185">Reference proteome</keyword>
<dbReference type="Pfam" id="PF02075">
    <property type="entry name" value="RuvC"/>
    <property type="match status" value="1"/>
</dbReference>
<protein>
    <submittedName>
        <fullName evidence="12">Crossover junction endodeoxyribonuclease RuvC</fullName>
    </submittedName>
</protein>
<accession>A0ABN3ZAD1</accession>
<evidence type="ECO:0000256" key="10">
    <source>
        <dbReference type="ARBA" id="ARBA00023172"/>
    </source>
</evidence>
<dbReference type="PANTHER" id="PTHR30194">
    <property type="entry name" value="CROSSOVER JUNCTION ENDODEOXYRIBONUCLEASE RUVC"/>
    <property type="match status" value="1"/>
</dbReference>
<name>A0ABN3ZAD1_BACA1</name>
<reference evidence="12 13" key="1">
    <citation type="journal article" date="2011" name="Front. Microbiol.">
        <title>Genomic signatures of strain selection and enhancement in Bacillus atrophaeus var. globigii, a historical biowarfare simulant.</title>
        <authorList>
            <person name="Gibbons H.S."/>
            <person name="Broomall S.M."/>
            <person name="McNew L.A."/>
            <person name="Daligault H."/>
            <person name="Chapman C."/>
            <person name="Bruce D."/>
            <person name="Karavis M."/>
            <person name="Krepps M."/>
            <person name="McGregor P.A."/>
            <person name="Hong C."/>
            <person name="Park K.H."/>
            <person name="Akmal A."/>
            <person name="Feldman A."/>
            <person name="Lin J.S."/>
            <person name="Chang W.E."/>
            <person name="Higgs B.W."/>
            <person name="Demirev P."/>
            <person name="Lindquist J."/>
            <person name="Liem A."/>
            <person name="Fochler E."/>
            <person name="Read T.D."/>
            <person name="Tapia R."/>
            <person name="Johnson S."/>
            <person name="Bishop-Lilly K.A."/>
            <person name="Detter C."/>
            <person name="Han C."/>
            <person name="Sozhamannan S."/>
            <person name="Rosenzweig C.N."/>
            <person name="Skowronski E.W."/>
        </authorList>
    </citation>
    <scope>NUCLEOTIDE SEQUENCE [LARGE SCALE GENOMIC DNA]</scope>
    <source>
        <strain evidence="12 13">1942</strain>
    </source>
</reference>
<dbReference type="Gene3D" id="3.30.420.10">
    <property type="entry name" value="Ribonuclease H-like superfamily/Ribonuclease H"/>
    <property type="match status" value="1"/>
</dbReference>
<dbReference type="RefSeq" id="WP_004429594.1">
    <property type="nucleotide sequence ID" value="NC_014639.1"/>
</dbReference>
<dbReference type="PANTHER" id="PTHR30194:SF3">
    <property type="entry name" value="CROSSOVER JUNCTION ENDODEOXYRIBONUCLEASE RUVC"/>
    <property type="match status" value="1"/>
</dbReference>
<dbReference type="InterPro" id="IPR036397">
    <property type="entry name" value="RNaseH_sf"/>
</dbReference>
<dbReference type="Proteomes" id="UP000006867">
    <property type="component" value="Chromosome"/>
</dbReference>
<dbReference type="EMBL" id="CP002207">
    <property type="protein sequence ID" value="ADP32878.1"/>
    <property type="molecule type" value="Genomic_DNA"/>
</dbReference>
<keyword evidence="8" id="KW-0460">Magnesium</keyword>
<evidence type="ECO:0000256" key="3">
    <source>
        <dbReference type="ARBA" id="ARBA00022722"/>
    </source>
</evidence>
<dbReference type="SUPFAM" id="SSF53098">
    <property type="entry name" value="Ribonuclease H-like"/>
    <property type="match status" value="1"/>
</dbReference>
<evidence type="ECO:0000256" key="5">
    <source>
        <dbReference type="ARBA" id="ARBA00022759"/>
    </source>
</evidence>
<keyword evidence="10" id="KW-0233">DNA recombination</keyword>
<evidence type="ECO:0000256" key="9">
    <source>
        <dbReference type="ARBA" id="ARBA00023125"/>
    </source>
</evidence>
<evidence type="ECO:0000256" key="7">
    <source>
        <dbReference type="ARBA" id="ARBA00022801"/>
    </source>
</evidence>
<keyword evidence="9" id="KW-0238">DNA-binding</keyword>
<evidence type="ECO:0000256" key="11">
    <source>
        <dbReference type="ARBA" id="ARBA00023204"/>
    </source>
</evidence>
<keyword evidence="5" id="KW-0255">Endonuclease</keyword>
<evidence type="ECO:0000256" key="1">
    <source>
        <dbReference type="ARBA" id="ARBA00009518"/>
    </source>
</evidence>
<evidence type="ECO:0000256" key="6">
    <source>
        <dbReference type="ARBA" id="ARBA00022763"/>
    </source>
</evidence>